<dbReference type="Gene3D" id="1.10.3290.10">
    <property type="entry name" value="Fido-like domain"/>
    <property type="match status" value="1"/>
</dbReference>
<evidence type="ECO:0000313" key="4">
    <source>
        <dbReference type="Proteomes" id="UP000054662"/>
    </source>
</evidence>
<dbReference type="PROSITE" id="PS51459">
    <property type="entry name" value="FIDO"/>
    <property type="match status" value="1"/>
</dbReference>
<dbReference type="PATRIC" id="fig|45076.6.peg.2436"/>
<accession>A0A0W1A6R5</accession>
<dbReference type="RefSeq" id="WP_058493978.1">
    <property type="nucleotide sequence ID" value="NZ_CBCRUR010000008.1"/>
</dbReference>
<sequence length="518" mass="58414">MKLKVFNPALIYGSEPEQSPRAMILGDNMTESMFTNGQYEDIYSAYRYAEEEVLPWIERNGLAALTPELFEQWILSIHQRMGKTLLTLCDDLRSGEYAKTINVICHYDAGMIQQLCLHMAGILKPKLSDAQFLQNLVSQNKELDIRDATIFLSILQRLAKDRTAPIHPALLSRVSAQLPFDDFNRALHRLATAWHENLLSADERRVVEKIVLFTAYPDHIPQNMRLFCETMLEQWKQLDGSNLEAVSAFCADLFYRFTHIHPFPNGNGRTAAELNNIVLRSIHLPDIMMRKPDDAKSISSSYSKAIACIEKDRRPLAAHIHQCITEAQTKPFSSPLLQRLIESRMAIHRVATEIKAIKPGYNLDRLPLIVQQKNPMLVFMDPSNKEHAIIACQLLLSVSTEVLTQLKKEAEIKPVTSSSAPSLFFAKPALDNLALKQGMEHLTGAKDWKINSKGDLSMWRYCASEAEAHQIVTGLKQLQCCDATVRTTSGEGKKIVLCTQLKVDHIINATQAQAACSY</sequence>
<dbReference type="PANTHER" id="PTHR13504">
    <property type="entry name" value="FIDO DOMAIN-CONTAINING PROTEIN DDB_G0283145"/>
    <property type="match status" value="1"/>
</dbReference>
<comment type="caution">
    <text evidence="3">The sequence shown here is derived from an EMBL/GenBank/DDBJ whole genome shotgun (WGS) entry which is preliminary data.</text>
</comment>
<dbReference type="EMBL" id="LNZC01000027">
    <property type="protein sequence ID" value="KTD76996.1"/>
    <property type="molecule type" value="Genomic_DNA"/>
</dbReference>
<dbReference type="Pfam" id="PF02661">
    <property type="entry name" value="Fic"/>
    <property type="match status" value="1"/>
</dbReference>
<feature type="active site" evidence="1">
    <location>
        <position position="261"/>
    </location>
</feature>
<dbReference type="Proteomes" id="UP000054662">
    <property type="component" value="Unassembled WGS sequence"/>
</dbReference>
<dbReference type="InterPro" id="IPR040198">
    <property type="entry name" value="Fido_containing"/>
</dbReference>
<evidence type="ECO:0000313" key="3">
    <source>
        <dbReference type="EMBL" id="KTD76996.1"/>
    </source>
</evidence>
<dbReference type="InterPro" id="IPR036597">
    <property type="entry name" value="Fido-like_dom_sf"/>
</dbReference>
<dbReference type="PANTHER" id="PTHR13504:SF38">
    <property type="entry name" value="FIDO DOMAIN-CONTAINING PROTEIN"/>
    <property type="match status" value="1"/>
</dbReference>
<dbReference type="SUPFAM" id="SSF140931">
    <property type="entry name" value="Fic-like"/>
    <property type="match status" value="1"/>
</dbReference>
<gene>
    <name evidence="3" type="ORF">Lwor_2221</name>
</gene>
<reference evidence="3 4" key="1">
    <citation type="submission" date="2015-11" db="EMBL/GenBank/DDBJ databases">
        <title>Genomic analysis of 38 Legionella species identifies large and diverse effector repertoires.</title>
        <authorList>
            <person name="Burstein D."/>
            <person name="Amaro F."/>
            <person name="Zusman T."/>
            <person name="Lifshitz Z."/>
            <person name="Cohen O."/>
            <person name="Gilbert J.A."/>
            <person name="Pupko T."/>
            <person name="Shuman H.A."/>
            <person name="Segal G."/>
        </authorList>
    </citation>
    <scope>NUCLEOTIDE SEQUENCE [LARGE SCALE GENOMIC DNA]</scope>
    <source>
        <strain evidence="3 4">ATCC 49508</strain>
    </source>
</reference>
<feature type="domain" description="Fido" evidence="2">
    <location>
        <begin position="158"/>
        <end position="322"/>
    </location>
</feature>
<dbReference type="AlphaFoldDB" id="A0A0W1A6R5"/>
<dbReference type="InterPro" id="IPR003812">
    <property type="entry name" value="Fido"/>
</dbReference>
<name>A0A0W1A6R5_9GAMM</name>
<organism evidence="3 4">
    <name type="scientific">Legionella worsleiensis</name>
    <dbReference type="NCBI Taxonomy" id="45076"/>
    <lineage>
        <taxon>Bacteria</taxon>
        <taxon>Pseudomonadati</taxon>
        <taxon>Pseudomonadota</taxon>
        <taxon>Gammaproteobacteria</taxon>
        <taxon>Legionellales</taxon>
        <taxon>Legionellaceae</taxon>
        <taxon>Legionella</taxon>
    </lineage>
</organism>
<protein>
    <submittedName>
        <fullName evidence="3">Fic/DOC family protein</fullName>
    </submittedName>
</protein>
<evidence type="ECO:0000256" key="1">
    <source>
        <dbReference type="PIRSR" id="PIRSR640198-1"/>
    </source>
</evidence>
<keyword evidence="4" id="KW-1185">Reference proteome</keyword>
<evidence type="ECO:0000259" key="2">
    <source>
        <dbReference type="PROSITE" id="PS51459"/>
    </source>
</evidence>
<dbReference type="STRING" id="45076.Lwor_2221"/>
<dbReference type="OrthoDB" id="9807853at2"/>
<proteinExistence type="predicted"/>